<organism evidence="18 19">
    <name type="scientific">Hyphococcus aureus</name>
    <dbReference type="NCBI Taxonomy" id="2666033"/>
    <lineage>
        <taxon>Bacteria</taxon>
        <taxon>Pseudomonadati</taxon>
        <taxon>Pseudomonadota</taxon>
        <taxon>Alphaproteobacteria</taxon>
        <taxon>Parvularculales</taxon>
        <taxon>Parvularculaceae</taxon>
        <taxon>Hyphococcus</taxon>
    </lineage>
</organism>
<gene>
    <name evidence="18" type="ORF">ACFMB1_17930</name>
</gene>
<dbReference type="EMBL" id="JBHPON010000003">
    <property type="protein sequence ID" value="MFC6037441.1"/>
    <property type="molecule type" value="Genomic_DNA"/>
</dbReference>
<evidence type="ECO:0000256" key="15">
    <source>
        <dbReference type="SAM" id="Phobius"/>
    </source>
</evidence>
<keyword evidence="6" id="KW-0597">Phosphoprotein</keyword>
<evidence type="ECO:0000313" key="18">
    <source>
        <dbReference type="EMBL" id="MFC6037441.1"/>
    </source>
</evidence>
<dbReference type="InterPro" id="IPR003660">
    <property type="entry name" value="HAMP_dom"/>
</dbReference>
<keyword evidence="14 15" id="KW-0472">Membrane</keyword>
<feature type="domain" description="Histidine kinase" evidence="16">
    <location>
        <begin position="239"/>
        <end position="436"/>
    </location>
</feature>
<dbReference type="EC" id="2.7.13.3" evidence="3"/>
<evidence type="ECO:0000256" key="14">
    <source>
        <dbReference type="ARBA" id="ARBA00023136"/>
    </source>
</evidence>
<evidence type="ECO:0000256" key="8">
    <source>
        <dbReference type="ARBA" id="ARBA00022692"/>
    </source>
</evidence>
<name>A0ABW1KZD0_9PROT</name>
<evidence type="ECO:0000256" key="11">
    <source>
        <dbReference type="ARBA" id="ARBA00022840"/>
    </source>
</evidence>
<sequence>MLRRYLPKSLYARVTLIVILPIFLTQALVTYIFFARHWDLVTANMSENVAGQIAMVTRLYGEAENEAARAEIIDMAREDLHMRVHYDPLAPLPDNNLLAPFNVYNATLKRRLRHTLKQPYWLNTQSWPDDVEIRVAYDEGALVYFVKRERVFATTGRIFLFWLIGTSILLGVVAIIFMRNQVRSILRLADAAAAFGRGRDAPGYRPSGATEVRKAGYAFIAMRERIKRHLEQRTAMLAGISHDLRTPLTRIKLALAMQPDSEDISELRDDVTEMERMIGAYLDFARNEAADEEPETFRLAELLKEITGDAKRAGQEVELDAPTGIAIEARRSALKRAIGNLVNNALRYADHAWLSARRSDRYIEIIVDDDGPGVDPARYEDVFKPFTRLDDARNLNESGVGMGLTIVRDVARAHGGDVTLEKSDKGGLKATMRLPI</sequence>
<dbReference type="PRINTS" id="PR00344">
    <property type="entry name" value="BCTRLSENSOR"/>
</dbReference>
<evidence type="ECO:0000256" key="2">
    <source>
        <dbReference type="ARBA" id="ARBA00004429"/>
    </source>
</evidence>
<keyword evidence="8 15" id="KW-0812">Transmembrane</keyword>
<dbReference type="InterPro" id="IPR005467">
    <property type="entry name" value="His_kinase_dom"/>
</dbReference>
<evidence type="ECO:0000256" key="3">
    <source>
        <dbReference type="ARBA" id="ARBA00012438"/>
    </source>
</evidence>
<protein>
    <recommendedName>
        <fullName evidence="3">histidine kinase</fullName>
        <ecNumber evidence="3">2.7.13.3</ecNumber>
    </recommendedName>
</protein>
<dbReference type="PROSITE" id="PS50885">
    <property type="entry name" value="HAMP"/>
    <property type="match status" value="1"/>
</dbReference>
<evidence type="ECO:0000256" key="6">
    <source>
        <dbReference type="ARBA" id="ARBA00022553"/>
    </source>
</evidence>
<keyword evidence="9" id="KW-0547">Nucleotide-binding</keyword>
<dbReference type="Proteomes" id="UP001596116">
    <property type="component" value="Unassembled WGS sequence"/>
</dbReference>
<accession>A0ABW1KZD0</accession>
<dbReference type="InterPro" id="IPR036890">
    <property type="entry name" value="HATPase_C_sf"/>
</dbReference>
<dbReference type="Gene3D" id="1.10.287.130">
    <property type="match status" value="1"/>
</dbReference>
<dbReference type="InterPro" id="IPR036097">
    <property type="entry name" value="HisK_dim/P_sf"/>
</dbReference>
<evidence type="ECO:0000256" key="9">
    <source>
        <dbReference type="ARBA" id="ARBA00022741"/>
    </source>
</evidence>
<keyword evidence="13" id="KW-0902">Two-component regulatory system</keyword>
<keyword evidence="4" id="KW-1003">Cell membrane</keyword>
<keyword evidence="5" id="KW-0997">Cell inner membrane</keyword>
<proteinExistence type="predicted"/>
<reference evidence="18 19" key="1">
    <citation type="submission" date="2024-09" db="EMBL/GenBank/DDBJ databases">
        <authorList>
            <person name="Zhang Z.-H."/>
        </authorList>
    </citation>
    <scope>NUCLEOTIDE SEQUENCE [LARGE SCALE GENOMIC DNA]</scope>
    <source>
        <strain evidence="18 19">HHTR114</strain>
    </source>
</reference>
<keyword evidence="10" id="KW-0418">Kinase</keyword>
<evidence type="ECO:0000256" key="10">
    <source>
        <dbReference type="ARBA" id="ARBA00022777"/>
    </source>
</evidence>
<dbReference type="Pfam" id="PF02518">
    <property type="entry name" value="HATPase_c"/>
    <property type="match status" value="1"/>
</dbReference>
<dbReference type="SUPFAM" id="SSF47384">
    <property type="entry name" value="Homodimeric domain of signal transducing histidine kinase"/>
    <property type="match status" value="1"/>
</dbReference>
<keyword evidence="7" id="KW-0808">Transferase</keyword>
<dbReference type="InterPro" id="IPR050980">
    <property type="entry name" value="2C_sensor_his_kinase"/>
</dbReference>
<dbReference type="RefSeq" id="WP_379881163.1">
    <property type="nucleotide sequence ID" value="NZ_JBHPON010000003.1"/>
</dbReference>
<dbReference type="SMART" id="SM00388">
    <property type="entry name" value="HisKA"/>
    <property type="match status" value="1"/>
</dbReference>
<dbReference type="SUPFAM" id="SSF55874">
    <property type="entry name" value="ATPase domain of HSP90 chaperone/DNA topoisomerase II/histidine kinase"/>
    <property type="match status" value="1"/>
</dbReference>
<dbReference type="PANTHER" id="PTHR44936:SF5">
    <property type="entry name" value="SENSOR HISTIDINE KINASE ENVZ"/>
    <property type="match status" value="1"/>
</dbReference>
<evidence type="ECO:0000256" key="4">
    <source>
        <dbReference type="ARBA" id="ARBA00022475"/>
    </source>
</evidence>
<dbReference type="InterPro" id="IPR003594">
    <property type="entry name" value="HATPase_dom"/>
</dbReference>
<comment type="caution">
    <text evidence="18">The sequence shown here is derived from an EMBL/GenBank/DDBJ whole genome shotgun (WGS) entry which is preliminary data.</text>
</comment>
<evidence type="ECO:0000256" key="1">
    <source>
        <dbReference type="ARBA" id="ARBA00000085"/>
    </source>
</evidence>
<evidence type="ECO:0000256" key="7">
    <source>
        <dbReference type="ARBA" id="ARBA00022679"/>
    </source>
</evidence>
<keyword evidence="11 18" id="KW-0067">ATP-binding</keyword>
<evidence type="ECO:0000256" key="12">
    <source>
        <dbReference type="ARBA" id="ARBA00022989"/>
    </source>
</evidence>
<evidence type="ECO:0000313" key="19">
    <source>
        <dbReference type="Proteomes" id="UP001596116"/>
    </source>
</evidence>
<dbReference type="CDD" id="cd00082">
    <property type="entry name" value="HisKA"/>
    <property type="match status" value="1"/>
</dbReference>
<comment type="subcellular location">
    <subcellularLocation>
        <location evidence="2">Cell inner membrane</location>
        <topology evidence="2">Multi-pass membrane protein</topology>
    </subcellularLocation>
</comment>
<evidence type="ECO:0000259" key="17">
    <source>
        <dbReference type="PROSITE" id="PS50885"/>
    </source>
</evidence>
<evidence type="ECO:0000256" key="13">
    <source>
        <dbReference type="ARBA" id="ARBA00023012"/>
    </source>
</evidence>
<evidence type="ECO:0000259" key="16">
    <source>
        <dbReference type="PROSITE" id="PS50109"/>
    </source>
</evidence>
<dbReference type="GO" id="GO:0005524">
    <property type="term" value="F:ATP binding"/>
    <property type="evidence" value="ECO:0007669"/>
    <property type="project" value="UniProtKB-KW"/>
</dbReference>
<dbReference type="Pfam" id="PF00512">
    <property type="entry name" value="HisKA"/>
    <property type="match status" value="1"/>
</dbReference>
<dbReference type="InterPro" id="IPR003661">
    <property type="entry name" value="HisK_dim/P_dom"/>
</dbReference>
<dbReference type="InterPro" id="IPR004358">
    <property type="entry name" value="Sig_transdc_His_kin-like_C"/>
</dbReference>
<keyword evidence="12 15" id="KW-1133">Transmembrane helix</keyword>
<feature type="transmembrane region" description="Helical" evidence="15">
    <location>
        <begin position="158"/>
        <end position="178"/>
    </location>
</feature>
<feature type="transmembrane region" description="Helical" evidence="15">
    <location>
        <begin position="12"/>
        <end position="34"/>
    </location>
</feature>
<keyword evidence="19" id="KW-1185">Reference proteome</keyword>
<dbReference type="Gene3D" id="3.30.565.10">
    <property type="entry name" value="Histidine kinase-like ATPase, C-terminal domain"/>
    <property type="match status" value="1"/>
</dbReference>
<evidence type="ECO:0000256" key="5">
    <source>
        <dbReference type="ARBA" id="ARBA00022519"/>
    </source>
</evidence>
<dbReference type="SMART" id="SM00387">
    <property type="entry name" value="HATPase_c"/>
    <property type="match status" value="1"/>
</dbReference>
<dbReference type="PROSITE" id="PS50109">
    <property type="entry name" value="HIS_KIN"/>
    <property type="match status" value="1"/>
</dbReference>
<feature type="domain" description="HAMP" evidence="17">
    <location>
        <begin position="179"/>
        <end position="231"/>
    </location>
</feature>
<comment type="catalytic activity">
    <reaction evidence="1">
        <text>ATP + protein L-histidine = ADP + protein N-phospho-L-histidine.</text>
        <dbReference type="EC" id="2.7.13.3"/>
    </reaction>
</comment>
<dbReference type="PANTHER" id="PTHR44936">
    <property type="entry name" value="SENSOR PROTEIN CREC"/>
    <property type="match status" value="1"/>
</dbReference>